<evidence type="ECO:0000256" key="5">
    <source>
        <dbReference type="ARBA" id="ARBA00022723"/>
    </source>
</evidence>
<evidence type="ECO:0000313" key="13">
    <source>
        <dbReference type="Proteomes" id="UP001049176"/>
    </source>
</evidence>
<dbReference type="GO" id="GO:0005506">
    <property type="term" value="F:iron ion binding"/>
    <property type="evidence" value="ECO:0007669"/>
    <property type="project" value="UniProtKB-UniRule"/>
</dbReference>
<dbReference type="GO" id="GO:0010309">
    <property type="term" value="F:acireductone dioxygenase [iron(II)-requiring] activity"/>
    <property type="evidence" value="ECO:0007669"/>
    <property type="project" value="UniProtKB-UniRule"/>
</dbReference>
<dbReference type="AlphaFoldDB" id="A0A9P7RXT6"/>
<evidence type="ECO:0000256" key="2">
    <source>
        <dbReference type="ARBA" id="ARBA00022490"/>
    </source>
</evidence>
<keyword evidence="4 11" id="KW-0028">Amino-acid biosynthesis</keyword>
<evidence type="ECO:0000256" key="1">
    <source>
        <dbReference type="ARBA" id="ARBA00000428"/>
    </source>
</evidence>
<dbReference type="InterPro" id="IPR014710">
    <property type="entry name" value="RmlC-like_jellyroll"/>
</dbReference>
<comment type="pathway">
    <text evidence="11">Amino-acid biosynthesis; L-methionine biosynthesis via salvage pathway; L-methionine from S-methyl-5-thio-alpha-D-ribose 1-phosphate: step 5/6.</text>
</comment>
<comment type="similarity">
    <text evidence="11">Belongs to the acireductone dioxygenase (ARD) family.</text>
</comment>
<dbReference type="Gene3D" id="2.60.120.10">
    <property type="entry name" value="Jelly Rolls"/>
    <property type="match status" value="1"/>
</dbReference>
<dbReference type="RefSeq" id="XP_043007890.1">
    <property type="nucleotide sequence ID" value="XM_043155422.1"/>
</dbReference>
<feature type="binding site" evidence="11">
    <location>
        <position position="89"/>
    </location>
    <ligand>
        <name>Ni(2+)</name>
        <dbReference type="ChEBI" id="CHEBI:49786"/>
        <note>for nickel-dependent acireductone dioxygenase activity</note>
    </ligand>
</feature>
<dbReference type="InterPro" id="IPR027496">
    <property type="entry name" value="ARD_euk"/>
</dbReference>
<comment type="catalytic activity">
    <reaction evidence="1 11">
        <text>1,2-dihydroxy-5-(methylsulfanyl)pent-1-en-3-one + O2 = 4-methylsulfanyl-2-oxobutanoate + formate + 2 H(+)</text>
        <dbReference type="Rhea" id="RHEA:24504"/>
        <dbReference type="ChEBI" id="CHEBI:15378"/>
        <dbReference type="ChEBI" id="CHEBI:15379"/>
        <dbReference type="ChEBI" id="CHEBI:15740"/>
        <dbReference type="ChEBI" id="CHEBI:16723"/>
        <dbReference type="ChEBI" id="CHEBI:49252"/>
        <dbReference type="EC" id="1.13.11.54"/>
    </reaction>
</comment>
<evidence type="ECO:0000256" key="3">
    <source>
        <dbReference type="ARBA" id="ARBA00022596"/>
    </source>
</evidence>
<dbReference type="InterPro" id="IPR011051">
    <property type="entry name" value="RmlC_Cupin_sf"/>
</dbReference>
<evidence type="ECO:0000256" key="7">
    <source>
        <dbReference type="ARBA" id="ARBA00023002"/>
    </source>
</evidence>
<proteinExistence type="inferred from homology"/>
<dbReference type="FunFam" id="2.60.120.10:FF:000079">
    <property type="entry name" value="1,2-dihydroxy-3-keto-5-methylthiopentene dioxygenase"/>
    <property type="match status" value="1"/>
</dbReference>
<dbReference type="GO" id="GO:0005737">
    <property type="term" value="C:cytoplasm"/>
    <property type="evidence" value="ECO:0007669"/>
    <property type="project" value="UniProtKB-SubCell"/>
</dbReference>
<comment type="catalytic activity">
    <reaction evidence="11">
        <text>1,2-dihydroxy-5-(methylsulfanyl)pent-1-en-3-one + O2 = 3-(methylsulfanyl)propanoate + CO + formate + 2 H(+)</text>
        <dbReference type="Rhea" id="RHEA:14161"/>
        <dbReference type="ChEBI" id="CHEBI:15378"/>
        <dbReference type="ChEBI" id="CHEBI:15379"/>
        <dbReference type="ChEBI" id="CHEBI:15740"/>
        <dbReference type="ChEBI" id="CHEBI:17245"/>
        <dbReference type="ChEBI" id="CHEBI:49016"/>
        <dbReference type="ChEBI" id="CHEBI:49252"/>
        <dbReference type="EC" id="1.13.11.53"/>
    </reaction>
</comment>
<comment type="function">
    <text evidence="11">Catalyzes 2 different reactions between oxygen and the acireductone 1,2-dihydroxy-3-keto-5-methylthiopentene (DHK-MTPene) depending upon the metal bound in the active site. Fe-containing acireductone dioxygenase (Fe-ARD) produces formate and 2-keto-4-methylthiobutyrate (KMTB), the alpha-ketoacid precursor of methionine in the methionine recycle pathway. Ni-containing acireductone dioxygenase (Ni-ARD) produces methylthiopropionate, carbon monoxide and formate, and does not lie on the methionine recycle pathway.</text>
</comment>
<evidence type="ECO:0000256" key="8">
    <source>
        <dbReference type="ARBA" id="ARBA00023004"/>
    </source>
</evidence>
<protein>
    <recommendedName>
        <fullName evidence="11">Acireductone dioxygenase</fullName>
    </recommendedName>
    <alternativeName>
        <fullName evidence="11">Acireductone dioxygenase (Fe(2+)-requiring)</fullName>
        <shortName evidence="11">ARD'</shortName>
        <shortName evidence="11">Fe-ARD</shortName>
        <ecNumber evidence="11">1.13.11.54</ecNumber>
    </alternativeName>
    <alternativeName>
        <fullName evidence="11">Acireductone dioxygenase (Ni(2+)-requiring)</fullName>
        <shortName evidence="11">ARD</shortName>
        <shortName evidence="11">Ni-ARD</shortName>
        <ecNumber evidence="11">1.13.11.53</ecNumber>
    </alternativeName>
</protein>
<dbReference type="Pfam" id="PF03079">
    <property type="entry name" value="ARD"/>
    <property type="match status" value="1"/>
</dbReference>
<dbReference type="GO" id="GO:0010308">
    <property type="term" value="F:acireductone dioxygenase (Ni2+-requiring) activity"/>
    <property type="evidence" value="ECO:0007669"/>
    <property type="project" value="UniProtKB-UniRule"/>
</dbReference>
<feature type="binding site" evidence="11">
    <location>
        <position position="89"/>
    </location>
    <ligand>
        <name>Fe(2+)</name>
        <dbReference type="ChEBI" id="CHEBI:29033"/>
        <note>for iron-dependent acireductone dioxygenase activity</note>
    </ligand>
</feature>
<dbReference type="EC" id="1.13.11.54" evidence="11"/>
<feature type="binding site" evidence="11">
    <location>
        <position position="133"/>
    </location>
    <ligand>
        <name>Fe(2+)</name>
        <dbReference type="ChEBI" id="CHEBI:29033"/>
        <note>for iron-dependent acireductone dioxygenase activity</note>
    </ligand>
</feature>
<dbReference type="PANTHER" id="PTHR23418:SF0">
    <property type="entry name" value="ACIREDUCTONE DIOXYGENASE"/>
    <property type="match status" value="1"/>
</dbReference>
<dbReference type="GeneID" id="66079532"/>
<dbReference type="KEGG" id="more:E1B28_010456"/>
<dbReference type="GO" id="GO:0005634">
    <property type="term" value="C:nucleus"/>
    <property type="evidence" value="ECO:0007669"/>
    <property type="project" value="UniProtKB-SubCell"/>
</dbReference>
<comment type="cofactor">
    <cofactor evidence="11">
        <name>Fe(2+)</name>
        <dbReference type="ChEBI" id="CHEBI:29033"/>
    </cofactor>
    <cofactor evidence="11">
        <name>Ni(2+)</name>
        <dbReference type="ChEBI" id="CHEBI:49786"/>
    </cofactor>
    <text evidence="11">Binds either 1 Fe or Ni cation per monomer. Iron-binding promotes an acireductone dioxygenase reaction producing 2-keto-4-methylthiobutyrate, while nickel-binding promotes an acireductone dioxygenase reaction producing 3-(methylsulfanyl)propanoate.</text>
</comment>
<evidence type="ECO:0000256" key="6">
    <source>
        <dbReference type="ARBA" id="ARBA00022964"/>
    </source>
</evidence>
<dbReference type="InterPro" id="IPR004313">
    <property type="entry name" value="ARD"/>
</dbReference>
<reference evidence="12" key="1">
    <citation type="journal article" date="2021" name="Genome Biol. Evol.">
        <title>The assembled and annotated genome of the fairy-ring fungus Marasmius oreades.</title>
        <authorList>
            <person name="Hiltunen M."/>
            <person name="Ament-Velasquez S.L."/>
            <person name="Johannesson H."/>
        </authorList>
    </citation>
    <scope>NUCLEOTIDE SEQUENCE</scope>
    <source>
        <strain evidence="12">03SP1</strain>
    </source>
</reference>
<dbReference type="PANTHER" id="PTHR23418">
    <property type="entry name" value="ACIREDUCTONE DIOXYGENASE"/>
    <property type="match status" value="1"/>
</dbReference>
<feature type="binding site" evidence="11">
    <location>
        <position position="133"/>
    </location>
    <ligand>
        <name>Ni(2+)</name>
        <dbReference type="ChEBI" id="CHEBI:49786"/>
        <note>for nickel-dependent acireductone dioxygenase activity</note>
    </ligand>
</feature>
<accession>A0A9P7RXT6</accession>
<comment type="subcellular location">
    <subcellularLocation>
        <location evidence="11">Cytoplasm</location>
    </subcellularLocation>
    <subcellularLocation>
        <location evidence="11">Nucleus</location>
    </subcellularLocation>
</comment>
<dbReference type="GO" id="GO:0016151">
    <property type="term" value="F:nickel cation binding"/>
    <property type="evidence" value="ECO:0007669"/>
    <property type="project" value="UniProtKB-UniRule"/>
</dbReference>
<feature type="binding site" evidence="11">
    <location>
        <position position="87"/>
    </location>
    <ligand>
        <name>Fe(2+)</name>
        <dbReference type="ChEBI" id="CHEBI:29033"/>
        <note>for iron-dependent acireductone dioxygenase activity</note>
    </ligand>
</feature>
<keyword evidence="9 11" id="KW-0486">Methionine biosynthesis</keyword>
<feature type="binding site" evidence="11">
    <location>
        <position position="93"/>
    </location>
    <ligand>
        <name>Fe(2+)</name>
        <dbReference type="ChEBI" id="CHEBI:29033"/>
        <note>for iron-dependent acireductone dioxygenase activity</note>
    </ligand>
</feature>
<keyword evidence="2 11" id="KW-0963">Cytoplasm</keyword>
<organism evidence="12 13">
    <name type="scientific">Marasmius oreades</name>
    <name type="common">fairy-ring Marasmius</name>
    <dbReference type="NCBI Taxonomy" id="181124"/>
    <lineage>
        <taxon>Eukaryota</taxon>
        <taxon>Fungi</taxon>
        <taxon>Dikarya</taxon>
        <taxon>Basidiomycota</taxon>
        <taxon>Agaricomycotina</taxon>
        <taxon>Agaricomycetes</taxon>
        <taxon>Agaricomycetidae</taxon>
        <taxon>Agaricales</taxon>
        <taxon>Marasmiineae</taxon>
        <taxon>Marasmiaceae</taxon>
        <taxon>Marasmius</taxon>
    </lineage>
</organism>
<name>A0A9P7RXT6_9AGAR</name>
<sequence length="181" mass="20958">MRAYYFDNLPGDQRLPHDSNPSRPVTTELLKKLKVETFHIPLTDGYQDKIDAIAKERGYKNRDVINISKDGLGDAYEDKIKMFFDEHLHEDEEIRFLVDGSGYFDIRETPTDSWIRIAMCSGDLLVLPAGIYHRFTLDEGNKVEAMRLFKDEPKWAALNRSPDTDHNVHRVEYLKSIAQVA</sequence>
<dbReference type="Proteomes" id="UP001049176">
    <property type="component" value="Chromosome 6"/>
</dbReference>
<dbReference type="OrthoDB" id="1867259at2759"/>
<feature type="binding site" evidence="11">
    <location>
        <position position="87"/>
    </location>
    <ligand>
        <name>Ni(2+)</name>
        <dbReference type="ChEBI" id="CHEBI:49786"/>
        <note>for nickel-dependent acireductone dioxygenase activity</note>
    </ligand>
</feature>
<evidence type="ECO:0000256" key="4">
    <source>
        <dbReference type="ARBA" id="ARBA00022605"/>
    </source>
</evidence>
<dbReference type="SUPFAM" id="SSF51182">
    <property type="entry name" value="RmlC-like cupins"/>
    <property type="match status" value="1"/>
</dbReference>
<dbReference type="EMBL" id="CM032186">
    <property type="protein sequence ID" value="KAG7091420.1"/>
    <property type="molecule type" value="Genomic_DNA"/>
</dbReference>
<keyword evidence="8 11" id="KW-0408">Iron</keyword>
<dbReference type="CDD" id="cd02232">
    <property type="entry name" value="cupin_ARD"/>
    <property type="match status" value="1"/>
</dbReference>
<evidence type="ECO:0000256" key="10">
    <source>
        <dbReference type="ARBA" id="ARBA00023242"/>
    </source>
</evidence>
<keyword evidence="7 11" id="KW-0560">Oxidoreductase</keyword>
<gene>
    <name evidence="12" type="primary">ADI11</name>
    <name evidence="11" type="synonym">ADI1</name>
    <name evidence="12" type="ORF">E1B28_010456</name>
</gene>
<keyword evidence="10 11" id="KW-0539">Nucleus</keyword>
<dbReference type="HAMAP" id="MF_03154">
    <property type="entry name" value="Salvage_MtnD_euk"/>
    <property type="match status" value="1"/>
</dbReference>
<evidence type="ECO:0000256" key="9">
    <source>
        <dbReference type="ARBA" id="ARBA00023167"/>
    </source>
</evidence>
<keyword evidence="6 11" id="KW-0223">Dioxygenase</keyword>
<evidence type="ECO:0000256" key="11">
    <source>
        <dbReference type="HAMAP-Rule" id="MF_03154"/>
    </source>
</evidence>
<comment type="caution">
    <text evidence="12">The sequence shown here is derived from an EMBL/GenBank/DDBJ whole genome shotgun (WGS) entry which is preliminary data.</text>
</comment>
<feature type="binding site" evidence="11">
    <location>
        <position position="93"/>
    </location>
    <ligand>
        <name>Ni(2+)</name>
        <dbReference type="ChEBI" id="CHEBI:49786"/>
        <note>for nickel-dependent acireductone dioxygenase activity</note>
    </ligand>
</feature>
<keyword evidence="13" id="KW-1185">Reference proteome</keyword>
<evidence type="ECO:0000313" key="12">
    <source>
        <dbReference type="EMBL" id="KAG7091420.1"/>
    </source>
</evidence>
<keyword evidence="3 11" id="KW-0533">Nickel</keyword>
<dbReference type="GO" id="GO:0019509">
    <property type="term" value="P:L-methionine salvage from methylthioadenosine"/>
    <property type="evidence" value="ECO:0007669"/>
    <property type="project" value="UniProtKB-UniRule"/>
</dbReference>
<keyword evidence="5 11" id="KW-0479">Metal-binding</keyword>
<dbReference type="EC" id="1.13.11.53" evidence="11"/>